<name>A0A2J8LSV6_PANTR</name>
<gene>
    <name evidence="1" type="ORF">CK820_G0026048</name>
</gene>
<protein>
    <submittedName>
        <fullName evidence="1">ARMC6 isoform 20</fullName>
    </submittedName>
</protein>
<dbReference type="AlphaFoldDB" id="A0A2J8LSV6"/>
<evidence type="ECO:0000313" key="1">
    <source>
        <dbReference type="EMBL" id="PNI50360.1"/>
    </source>
</evidence>
<evidence type="ECO:0000313" key="2">
    <source>
        <dbReference type="Proteomes" id="UP000236370"/>
    </source>
</evidence>
<dbReference type="Proteomes" id="UP000236370">
    <property type="component" value="Unassembled WGS sequence"/>
</dbReference>
<sequence length="63" mass="7013">MSERCRSRYRDGASLCYPCWSQTPDLKQSSHLGLLKHWDHSSGASIGCTPTSTQAKMVSKRIA</sequence>
<organism evidence="1 2">
    <name type="scientific">Pan troglodytes</name>
    <name type="common">Chimpanzee</name>
    <dbReference type="NCBI Taxonomy" id="9598"/>
    <lineage>
        <taxon>Eukaryota</taxon>
        <taxon>Metazoa</taxon>
        <taxon>Chordata</taxon>
        <taxon>Craniata</taxon>
        <taxon>Vertebrata</taxon>
        <taxon>Euteleostomi</taxon>
        <taxon>Mammalia</taxon>
        <taxon>Eutheria</taxon>
        <taxon>Euarchontoglires</taxon>
        <taxon>Primates</taxon>
        <taxon>Haplorrhini</taxon>
        <taxon>Catarrhini</taxon>
        <taxon>Hominidae</taxon>
        <taxon>Pan</taxon>
    </lineage>
</organism>
<proteinExistence type="predicted"/>
<reference evidence="1 2" key="1">
    <citation type="submission" date="2017-12" db="EMBL/GenBank/DDBJ databases">
        <title>High-resolution comparative analysis of great ape genomes.</title>
        <authorList>
            <person name="Pollen A."/>
            <person name="Hastie A."/>
            <person name="Hormozdiari F."/>
            <person name="Dougherty M."/>
            <person name="Liu R."/>
            <person name="Chaisson M."/>
            <person name="Hoppe E."/>
            <person name="Hill C."/>
            <person name="Pang A."/>
            <person name="Hillier L."/>
            <person name="Baker C."/>
            <person name="Armstrong J."/>
            <person name="Shendure J."/>
            <person name="Paten B."/>
            <person name="Wilson R."/>
            <person name="Chao H."/>
            <person name="Schneider V."/>
            <person name="Ventura M."/>
            <person name="Kronenberg Z."/>
            <person name="Murali S."/>
            <person name="Gordon D."/>
            <person name="Cantsilieris S."/>
            <person name="Munson K."/>
            <person name="Nelson B."/>
            <person name="Raja A."/>
            <person name="Underwood J."/>
            <person name="Diekhans M."/>
            <person name="Fiddes I."/>
            <person name="Haussler D."/>
            <person name="Eichler E."/>
        </authorList>
    </citation>
    <scope>NUCLEOTIDE SEQUENCE [LARGE SCALE GENOMIC DNA]</scope>
    <source>
        <strain evidence="1">Yerkes chimp pedigree #C0471</strain>
    </source>
</reference>
<accession>A0A2J8LSV6</accession>
<dbReference type="EMBL" id="NBAG03000278">
    <property type="protein sequence ID" value="PNI50360.1"/>
    <property type="molecule type" value="Genomic_DNA"/>
</dbReference>
<comment type="caution">
    <text evidence="1">The sequence shown here is derived from an EMBL/GenBank/DDBJ whole genome shotgun (WGS) entry which is preliminary data.</text>
</comment>
<feature type="non-terminal residue" evidence="1">
    <location>
        <position position="63"/>
    </location>
</feature>